<reference evidence="3" key="2">
    <citation type="journal article" date="2008" name="Nucleic Acids Res.">
        <title>The rice annotation project database (RAP-DB): 2008 update.</title>
        <authorList>
            <consortium name="The rice annotation project (RAP)"/>
        </authorList>
    </citation>
    <scope>GENOME REANNOTATION</scope>
    <source>
        <strain evidence="3">cv. Nipponbare</strain>
    </source>
</reference>
<accession>Q7XKV7</accession>
<keyword evidence="1" id="KW-0175">Coiled coil</keyword>
<reference evidence="3" key="1">
    <citation type="journal article" date="2005" name="Nature">
        <title>The map-based sequence of the rice genome.</title>
        <authorList>
            <consortium name="International rice genome sequencing project (IRGSP)"/>
            <person name="Matsumoto T."/>
            <person name="Wu J."/>
            <person name="Kanamori H."/>
            <person name="Katayose Y."/>
            <person name="Fujisawa M."/>
            <person name="Namiki N."/>
            <person name="Mizuno H."/>
            <person name="Yamamoto K."/>
            <person name="Antonio B.A."/>
            <person name="Baba T."/>
            <person name="Sakata K."/>
            <person name="Nagamura Y."/>
            <person name="Aoki H."/>
            <person name="Arikawa K."/>
            <person name="Arita K."/>
            <person name="Bito T."/>
            <person name="Chiden Y."/>
            <person name="Fujitsuka N."/>
            <person name="Fukunaka R."/>
            <person name="Hamada M."/>
            <person name="Harada C."/>
            <person name="Hayashi A."/>
            <person name="Hijishita S."/>
            <person name="Honda M."/>
            <person name="Hosokawa S."/>
            <person name="Ichikawa Y."/>
            <person name="Idonuma A."/>
            <person name="Iijima M."/>
            <person name="Ikeda M."/>
            <person name="Ikeno M."/>
            <person name="Ito K."/>
            <person name="Ito S."/>
            <person name="Ito T."/>
            <person name="Ito Y."/>
            <person name="Ito Y."/>
            <person name="Iwabuchi A."/>
            <person name="Kamiya K."/>
            <person name="Karasawa W."/>
            <person name="Kurita K."/>
            <person name="Katagiri S."/>
            <person name="Kikuta A."/>
            <person name="Kobayashi H."/>
            <person name="Kobayashi N."/>
            <person name="Machita K."/>
            <person name="Maehara T."/>
            <person name="Masukawa M."/>
            <person name="Mizubayashi T."/>
            <person name="Mukai Y."/>
            <person name="Nagasaki H."/>
            <person name="Nagata Y."/>
            <person name="Naito S."/>
            <person name="Nakashima M."/>
            <person name="Nakama Y."/>
            <person name="Nakamichi Y."/>
            <person name="Nakamura M."/>
            <person name="Meguro A."/>
            <person name="Negishi M."/>
            <person name="Ohta I."/>
            <person name="Ohta T."/>
            <person name="Okamoto M."/>
            <person name="Ono N."/>
            <person name="Saji S."/>
            <person name="Sakaguchi M."/>
            <person name="Sakai K."/>
            <person name="Shibata M."/>
            <person name="Shimokawa T."/>
            <person name="Song J."/>
            <person name="Takazaki Y."/>
            <person name="Terasawa K."/>
            <person name="Tsugane M."/>
            <person name="Tsuji K."/>
            <person name="Ueda S."/>
            <person name="Waki K."/>
            <person name="Yamagata H."/>
            <person name="Yamamoto M."/>
            <person name="Yamamoto S."/>
            <person name="Yamane H."/>
            <person name="Yoshiki S."/>
            <person name="Yoshihara R."/>
            <person name="Yukawa K."/>
            <person name="Zhong H."/>
            <person name="Yano M."/>
            <person name="Yuan Q."/>
            <person name="Ouyang S."/>
            <person name="Liu J."/>
            <person name="Jones K.M."/>
            <person name="Gansberger K."/>
            <person name="Moffat K."/>
            <person name="Hill J."/>
            <person name="Bera J."/>
            <person name="Fadrosh D."/>
            <person name="Jin S."/>
            <person name="Johri S."/>
            <person name="Kim M."/>
            <person name="Overton L."/>
            <person name="Reardon M."/>
            <person name="Tsitrin T."/>
            <person name="Vuong H."/>
            <person name="Weaver B."/>
            <person name="Ciecko A."/>
            <person name="Tallon L."/>
            <person name="Jackson J."/>
            <person name="Pai G."/>
            <person name="Aken S.V."/>
            <person name="Utterback T."/>
            <person name="Reidmuller S."/>
            <person name="Feldblyum T."/>
            <person name="Hsiao J."/>
            <person name="Zismann V."/>
            <person name="Iobst S."/>
            <person name="de Vazeille A.R."/>
            <person name="Buell C.R."/>
            <person name="Ying K."/>
            <person name="Li Y."/>
            <person name="Lu T."/>
            <person name="Huang Y."/>
            <person name="Zhao Q."/>
            <person name="Feng Q."/>
            <person name="Zhang L."/>
            <person name="Zhu J."/>
            <person name="Weng Q."/>
            <person name="Mu J."/>
            <person name="Lu Y."/>
            <person name="Fan D."/>
            <person name="Liu Y."/>
            <person name="Guan J."/>
            <person name="Zhang Y."/>
            <person name="Yu S."/>
            <person name="Liu X."/>
            <person name="Zhang Y."/>
            <person name="Hong G."/>
            <person name="Han B."/>
            <person name="Choisne N."/>
            <person name="Demange N."/>
            <person name="Orjeda G."/>
            <person name="Samain S."/>
            <person name="Cattolico L."/>
            <person name="Pelletier E."/>
            <person name="Couloux A."/>
            <person name="Segurens B."/>
            <person name="Wincker P."/>
            <person name="D'Hont A."/>
            <person name="Scarpelli C."/>
            <person name="Weissenbach J."/>
            <person name="Salanoubat M."/>
            <person name="Quetier F."/>
            <person name="Yu Y."/>
            <person name="Kim H.R."/>
            <person name="Rambo T."/>
            <person name="Currie J."/>
            <person name="Collura K."/>
            <person name="Luo M."/>
            <person name="Yang T."/>
            <person name="Ammiraju J.S.S."/>
            <person name="Engler F."/>
            <person name="Soderlund C."/>
            <person name="Wing R.A."/>
            <person name="Palmer L.E."/>
            <person name="de la Bastide M."/>
            <person name="Spiegel L."/>
            <person name="Nascimento L."/>
            <person name="Zutavern T."/>
            <person name="O'Shaughnessy A."/>
            <person name="Dike S."/>
            <person name="Dedhia N."/>
            <person name="Preston R."/>
            <person name="Balija V."/>
            <person name="McCombie W.R."/>
            <person name="Chow T."/>
            <person name="Chen H."/>
            <person name="Chung M."/>
            <person name="Chen C."/>
            <person name="Shaw J."/>
            <person name="Wu H."/>
            <person name="Hsiao K."/>
            <person name="Chao Y."/>
            <person name="Chu M."/>
            <person name="Cheng C."/>
            <person name="Hour A."/>
            <person name="Lee P."/>
            <person name="Lin S."/>
            <person name="Lin Y."/>
            <person name="Liou J."/>
            <person name="Liu S."/>
            <person name="Hsing Y."/>
            <person name="Raghuvanshi S."/>
            <person name="Mohanty A."/>
            <person name="Bharti A.K."/>
            <person name="Gaur A."/>
            <person name="Gupta V."/>
            <person name="Kumar D."/>
            <person name="Ravi V."/>
            <person name="Vij S."/>
            <person name="Kapur A."/>
            <person name="Khurana P."/>
            <person name="Khurana P."/>
            <person name="Khurana J.P."/>
            <person name="Tyagi A.K."/>
            <person name="Gaikwad K."/>
            <person name="Singh A."/>
            <person name="Dalal V."/>
            <person name="Srivastava S."/>
            <person name="Dixit A."/>
            <person name="Pal A.K."/>
            <person name="Ghazi I.A."/>
            <person name="Yadav M."/>
            <person name="Pandit A."/>
            <person name="Bhargava A."/>
            <person name="Sureshbabu K."/>
            <person name="Batra K."/>
            <person name="Sharma T.R."/>
            <person name="Mohapatra T."/>
            <person name="Singh N.K."/>
            <person name="Messing J."/>
            <person name="Nelson A.B."/>
            <person name="Fuks G."/>
            <person name="Kavchok S."/>
            <person name="Keizer G."/>
            <person name="Linton E."/>
            <person name="Llaca V."/>
            <person name="Song R."/>
            <person name="Tanyolac B."/>
            <person name="Young S."/>
            <person name="Ho-Il K."/>
            <person name="Hahn J.H."/>
            <person name="Sangsakoo G."/>
            <person name="Vanavichit A."/>
            <person name="de Mattos Luiz.A.T."/>
            <person name="Zimmer P.D."/>
            <person name="Malone G."/>
            <person name="Dellagostin O."/>
            <person name="de Oliveira A.C."/>
            <person name="Bevan M."/>
            <person name="Bancroft I."/>
            <person name="Minx P."/>
            <person name="Cordum H."/>
            <person name="Wilson R."/>
            <person name="Cheng Z."/>
            <person name="Jin W."/>
            <person name="Jiang J."/>
            <person name="Leong S.A."/>
            <person name="Iwama H."/>
            <person name="Gojobori T."/>
            <person name="Itoh T."/>
            <person name="Niimura Y."/>
            <person name="Fujii Y."/>
            <person name="Habara T."/>
            <person name="Sakai H."/>
            <person name="Sato Y."/>
            <person name="Wilson G."/>
            <person name="Kumar K."/>
            <person name="McCouch S."/>
            <person name="Juretic N."/>
            <person name="Hoen D."/>
            <person name="Wright S."/>
            <person name="Bruskiewich R."/>
            <person name="Bureau T."/>
            <person name="Miyao A."/>
            <person name="Hirochika H."/>
            <person name="Nishikawa T."/>
            <person name="Kadowaki K."/>
            <person name="Sugiura M."/>
            <person name="Burr B."/>
            <person name="Sasaki T."/>
        </authorList>
    </citation>
    <scope>NUCLEOTIDE SEQUENCE [LARGE SCALE GENOMIC DNA]</scope>
    <source>
        <strain evidence="3">cv. Nipponbare</strain>
    </source>
</reference>
<evidence type="ECO:0000256" key="1">
    <source>
        <dbReference type="SAM" id="Coils"/>
    </source>
</evidence>
<name>Q7XKV7_ORYSJ</name>
<dbReference type="Proteomes" id="UP000000763">
    <property type="component" value="Chromosome 4"/>
</dbReference>
<dbReference type="EMBL" id="AL731618">
    <property type="protein sequence ID" value="CAE05462.2"/>
    <property type="molecule type" value="Genomic_DNA"/>
</dbReference>
<protein>
    <submittedName>
        <fullName evidence="2">OSJNBb0012A12.11 protein</fullName>
    </submittedName>
</protein>
<proteinExistence type="predicted"/>
<sequence length="374" mass="41887">MGWADLPKLGRWPPLLLLTAVPSASPHREGKAPEVEMTVSDMTLTVPHFVSADFTSRPEIAPFVDAVCQIVAPSNCLGLFTELNEFSESCAAAESLFVRGLAAHLSTKRSALERLDRYRLRLRKAEEDLHHKEDKRRVVADTLKKANAEDKSLIGENKSLRTDLEVANKRAAKRECQLAAAEEKIKSLGPPNGNANLLRLRTLLPKLWRQRRSPPSKPATLFGWLSMSSGHVRRVLWGMMEWRSIFLSGCKMRPARLSKWLAHTAISARELLQVSCSASFTNMVVTMFVTTGNNPTGVPYVRVLFLVPGGKAQHTQRQTGNSGRLGRRPQALDGRHELDTKAFIIQGLLFWVWEKLSKTEYNHHTQQDTPISAE</sequence>
<dbReference type="AlphaFoldDB" id="Q7XKV7"/>
<evidence type="ECO:0000313" key="3">
    <source>
        <dbReference type="Proteomes" id="UP000000763"/>
    </source>
</evidence>
<organism evidence="2 3">
    <name type="scientific">Oryza sativa subsp. japonica</name>
    <name type="common">Rice</name>
    <dbReference type="NCBI Taxonomy" id="39947"/>
    <lineage>
        <taxon>Eukaryota</taxon>
        <taxon>Viridiplantae</taxon>
        <taxon>Streptophyta</taxon>
        <taxon>Embryophyta</taxon>
        <taxon>Tracheophyta</taxon>
        <taxon>Spermatophyta</taxon>
        <taxon>Magnoliopsida</taxon>
        <taxon>Liliopsida</taxon>
        <taxon>Poales</taxon>
        <taxon>Poaceae</taxon>
        <taxon>BOP clade</taxon>
        <taxon>Oryzoideae</taxon>
        <taxon>Oryzeae</taxon>
        <taxon>Oryzinae</taxon>
        <taxon>Oryza</taxon>
        <taxon>Oryza sativa</taxon>
    </lineage>
</organism>
<gene>
    <name evidence="2" type="primary">OSJNBb0012A12.11</name>
</gene>
<evidence type="ECO:0000313" key="2">
    <source>
        <dbReference type="EMBL" id="CAE05462.2"/>
    </source>
</evidence>
<feature type="coiled-coil region" evidence="1">
    <location>
        <begin position="108"/>
        <end position="135"/>
    </location>
</feature>